<name>A0A7H0VFT7_9FLAO</name>
<dbReference type="InterPro" id="IPR035965">
    <property type="entry name" value="PAS-like_dom_sf"/>
</dbReference>
<evidence type="ECO:0000256" key="1">
    <source>
        <dbReference type="ARBA" id="ARBA00000085"/>
    </source>
</evidence>
<accession>A0A7H0VFT7</accession>
<evidence type="ECO:0000256" key="4">
    <source>
        <dbReference type="ARBA" id="ARBA00022679"/>
    </source>
</evidence>
<evidence type="ECO:0000313" key="9">
    <source>
        <dbReference type="Proteomes" id="UP000516305"/>
    </source>
</evidence>
<evidence type="ECO:0000256" key="5">
    <source>
        <dbReference type="ARBA" id="ARBA00022777"/>
    </source>
</evidence>
<dbReference type="Pfam" id="PF08448">
    <property type="entry name" value="PAS_4"/>
    <property type="match status" value="1"/>
</dbReference>
<dbReference type="SMART" id="SM00086">
    <property type="entry name" value="PAC"/>
    <property type="match status" value="4"/>
</dbReference>
<comment type="catalytic activity">
    <reaction evidence="1">
        <text>ATP + protein L-histidine = ADP + protein N-phospho-L-histidine.</text>
        <dbReference type="EC" id="2.7.13.3"/>
    </reaction>
</comment>
<dbReference type="SUPFAM" id="SSF55785">
    <property type="entry name" value="PYP-like sensor domain (PAS domain)"/>
    <property type="match status" value="5"/>
</dbReference>
<dbReference type="EMBL" id="CP060139">
    <property type="protein sequence ID" value="QNR24585.1"/>
    <property type="molecule type" value="Genomic_DNA"/>
</dbReference>
<dbReference type="InterPro" id="IPR000700">
    <property type="entry name" value="PAS-assoc_C"/>
</dbReference>
<feature type="domain" description="PAC" evidence="7">
    <location>
        <begin position="461"/>
        <end position="514"/>
    </location>
</feature>
<dbReference type="Gene3D" id="3.30.450.20">
    <property type="entry name" value="PAS domain"/>
    <property type="match status" value="5"/>
</dbReference>
<dbReference type="RefSeq" id="WP_210759112.1">
    <property type="nucleotide sequence ID" value="NZ_CP060139.1"/>
</dbReference>
<evidence type="ECO:0000256" key="3">
    <source>
        <dbReference type="ARBA" id="ARBA00022553"/>
    </source>
</evidence>
<dbReference type="CDD" id="cd00130">
    <property type="entry name" value="PAS"/>
    <property type="match status" value="3"/>
</dbReference>
<dbReference type="EC" id="2.7.13.3" evidence="2"/>
<evidence type="ECO:0000256" key="2">
    <source>
        <dbReference type="ARBA" id="ARBA00012438"/>
    </source>
</evidence>
<organism evidence="8 9">
    <name type="scientific">Croceimicrobium hydrocarbonivorans</name>
    <dbReference type="NCBI Taxonomy" id="2761580"/>
    <lineage>
        <taxon>Bacteria</taxon>
        <taxon>Pseudomonadati</taxon>
        <taxon>Bacteroidota</taxon>
        <taxon>Flavobacteriia</taxon>
        <taxon>Flavobacteriales</taxon>
        <taxon>Owenweeksiaceae</taxon>
        <taxon>Croceimicrobium</taxon>
    </lineage>
</organism>
<dbReference type="InterPro" id="IPR001610">
    <property type="entry name" value="PAC"/>
</dbReference>
<dbReference type="Pfam" id="PF08447">
    <property type="entry name" value="PAS_3"/>
    <property type="match status" value="3"/>
</dbReference>
<keyword evidence="5" id="KW-0418">Kinase</keyword>
<dbReference type="PROSITE" id="PS50113">
    <property type="entry name" value="PAC"/>
    <property type="match status" value="2"/>
</dbReference>
<dbReference type="AlphaFoldDB" id="A0A7H0VFT7"/>
<dbReference type="PANTHER" id="PTHR43304:SF1">
    <property type="entry name" value="PAC DOMAIN-CONTAINING PROTEIN"/>
    <property type="match status" value="1"/>
</dbReference>
<dbReference type="NCBIfam" id="TIGR00229">
    <property type="entry name" value="sensory_box"/>
    <property type="match status" value="3"/>
</dbReference>
<evidence type="ECO:0000259" key="7">
    <source>
        <dbReference type="PROSITE" id="PS50113"/>
    </source>
</evidence>
<sequence length="631" mass="74812">MSPLKNEVRNLFRQNDQVFDFLSKEALDGLAIREIGGDERFWANEIFWGRLGYKPKSIKANIVFWRNCLHPEDQDLEQRTFRLHADNPEKHNYNLVLRFYHREGGLVWMQVNGHLIQEENGLMKRMLLSFKEMSALKNQEDFLNRSSEMARIGYYDWNIRTKELEWSAVTKEIHGVPPDFKPDFRQALKFYKEGRSQQKITELIDRAQHFGEPYDEVLQIVDTNGKDVWVRVIGIPEIQEGRALRLYGMFQDIDISIRTQNAIRSERELYRQVLQGANVGAWDWDIDSDQMTLNRKAAEMLGYDLEVMRREGQVYWFDLIHPDEKSWVMQELMEYSVGKLHDFQIECRLRKSNGRYRWLQISGKLFQPDLHFERPRIVGIWTDIHHEKERLLSYSTFIQEAPLAIAMFDRNMRYVNCSHKWLIDYKLEGQDIIGRSHYDVFPEISEEWKQLHLRCLAGETLNREEDLFRRMDGHAQWIRWEIRPWYESKKQVGGIIMYTEDISDRKEAESKLRKSQKSFEQNFTNSAIGMAIIGPKGEWLQVNDKICQMLGYSPDELKVKTFQEITHPDVLEKDLLLLEKLNQGEIDNYQIEKRYYCKDGSILSALLGATVLRDEQGEVDHYISQIIACKE</sequence>
<dbReference type="InterPro" id="IPR052162">
    <property type="entry name" value="Sensor_kinase/Photoreceptor"/>
</dbReference>
<feature type="domain" description="PAC" evidence="7">
    <location>
        <begin position="93"/>
        <end position="145"/>
    </location>
</feature>
<dbReference type="Pfam" id="PF13426">
    <property type="entry name" value="PAS_9"/>
    <property type="match status" value="1"/>
</dbReference>
<evidence type="ECO:0000313" key="8">
    <source>
        <dbReference type="EMBL" id="QNR24585.1"/>
    </source>
</evidence>
<keyword evidence="3" id="KW-0597">Phosphoprotein</keyword>
<dbReference type="PANTHER" id="PTHR43304">
    <property type="entry name" value="PHYTOCHROME-LIKE PROTEIN CPH1"/>
    <property type="match status" value="1"/>
</dbReference>
<dbReference type="GO" id="GO:0004673">
    <property type="term" value="F:protein histidine kinase activity"/>
    <property type="evidence" value="ECO:0007669"/>
    <property type="project" value="UniProtKB-EC"/>
</dbReference>
<dbReference type="SMART" id="SM00091">
    <property type="entry name" value="PAS"/>
    <property type="match status" value="3"/>
</dbReference>
<keyword evidence="4" id="KW-0808">Transferase</keyword>
<dbReference type="PROSITE" id="PS50112">
    <property type="entry name" value="PAS"/>
    <property type="match status" value="2"/>
</dbReference>
<dbReference type="InterPro" id="IPR013656">
    <property type="entry name" value="PAS_4"/>
</dbReference>
<proteinExistence type="predicted"/>
<reference evidence="8 9" key="1">
    <citation type="submission" date="2020-08" db="EMBL/GenBank/DDBJ databases">
        <title>Croceimicrobium hydrocarbonivorans gen. nov., sp. nov., a novel marine bacterium isolated from a bacterial consortium that degrades polyethylene terephthalate.</title>
        <authorList>
            <person name="Liu R."/>
        </authorList>
    </citation>
    <scope>NUCLEOTIDE SEQUENCE [LARGE SCALE GENOMIC DNA]</scope>
    <source>
        <strain evidence="8 9">A20-9</strain>
    </source>
</reference>
<dbReference type="KEGG" id="chyd:H4K34_01720"/>
<evidence type="ECO:0000259" key="6">
    <source>
        <dbReference type="PROSITE" id="PS50112"/>
    </source>
</evidence>
<feature type="domain" description="PAS" evidence="6">
    <location>
        <begin position="515"/>
        <end position="585"/>
    </location>
</feature>
<feature type="domain" description="PAS" evidence="6">
    <location>
        <begin position="266"/>
        <end position="332"/>
    </location>
</feature>
<keyword evidence="9" id="KW-1185">Reference proteome</keyword>
<protein>
    <recommendedName>
        <fullName evidence="2">histidine kinase</fullName>
        <ecNumber evidence="2">2.7.13.3</ecNumber>
    </recommendedName>
</protein>
<gene>
    <name evidence="8" type="ORF">H4K34_01720</name>
</gene>
<dbReference type="Proteomes" id="UP000516305">
    <property type="component" value="Chromosome"/>
</dbReference>
<dbReference type="InterPro" id="IPR013655">
    <property type="entry name" value="PAS_fold_3"/>
</dbReference>
<dbReference type="InterPro" id="IPR000014">
    <property type="entry name" value="PAS"/>
</dbReference>